<feature type="chain" id="PRO_5045655297" description="Lipoprotein" evidence="1">
    <location>
        <begin position="20"/>
        <end position="240"/>
    </location>
</feature>
<gene>
    <name evidence="2" type="ORF">ACFSVM_11220</name>
</gene>
<evidence type="ECO:0000256" key="1">
    <source>
        <dbReference type="SAM" id="SignalP"/>
    </source>
</evidence>
<proteinExistence type="predicted"/>
<name>A0ABW5SMI4_9BACL</name>
<protein>
    <recommendedName>
        <fullName evidence="4">Lipoprotein</fullName>
    </recommendedName>
</protein>
<reference evidence="3" key="1">
    <citation type="journal article" date="2019" name="Int. J. Syst. Evol. Microbiol.">
        <title>The Global Catalogue of Microorganisms (GCM) 10K type strain sequencing project: providing services to taxonomists for standard genome sequencing and annotation.</title>
        <authorList>
            <consortium name="The Broad Institute Genomics Platform"/>
            <consortium name="The Broad Institute Genome Sequencing Center for Infectious Disease"/>
            <person name="Wu L."/>
            <person name="Ma J."/>
        </authorList>
    </citation>
    <scope>NUCLEOTIDE SEQUENCE [LARGE SCALE GENOMIC DNA]</scope>
    <source>
        <strain evidence="3">KCTC 33849</strain>
    </source>
</reference>
<dbReference type="EMBL" id="JBHUMJ010000002">
    <property type="protein sequence ID" value="MFD2701037.1"/>
    <property type="molecule type" value="Genomic_DNA"/>
</dbReference>
<evidence type="ECO:0008006" key="4">
    <source>
        <dbReference type="Google" id="ProtNLM"/>
    </source>
</evidence>
<keyword evidence="3" id="KW-1185">Reference proteome</keyword>
<comment type="caution">
    <text evidence="2">The sequence shown here is derived from an EMBL/GenBank/DDBJ whole genome shotgun (WGS) entry which is preliminary data.</text>
</comment>
<dbReference type="RefSeq" id="WP_379262162.1">
    <property type="nucleotide sequence ID" value="NZ_JBHUMJ010000002.1"/>
</dbReference>
<evidence type="ECO:0000313" key="3">
    <source>
        <dbReference type="Proteomes" id="UP001597540"/>
    </source>
</evidence>
<feature type="signal peptide" evidence="1">
    <location>
        <begin position="1"/>
        <end position="19"/>
    </location>
</feature>
<dbReference type="Proteomes" id="UP001597540">
    <property type="component" value="Unassembled WGS sequence"/>
</dbReference>
<dbReference type="PROSITE" id="PS51257">
    <property type="entry name" value="PROKAR_LIPOPROTEIN"/>
    <property type="match status" value="1"/>
</dbReference>
<organism evidence="2 3">
    <name type="scientific">Paenibacillus shunpengii</name>
    <dbReference type="NCBI Taxonomy" id="2054424"/>
    <lineage>
        <taxon>Bacteria</taxon>
        <taxon>Bacillati</taxon>
        <taxon>Bacillota</taxon>
        <taxon>Bacilli</taxon>
        <taxon>Bacillales</taxon>
        <taxon>Paenibacillaceae</taxon>
        <taxon>Paenibacillus</taxon>
    </lineage>
</organism>
<keyword evidence="1" id="KW-0732">Signal</keyword>
<accession>A0ABW5SMI4</accession>
<sequence length="240" mass="26057">MNKAAKILTSLLILSVLMACNKDEPSSPIKVPSDRYSDSEGRGVKTIFPNSEYANIITVDTVNTEGTIRARSSTALGELVVIASGQEEEGHLNTPSTAGVEGDYTFQGNYKVINKINGKEQVVTELKELSFIQTSKEPISFEKVNFAEADVYFLTPQYTGGHGLSAYAFVVNKDNGEAAPLKFVNHGTTTDTLNYAMDHFPLNKNEALVVTPGTSAGTSEAKAETVQYRLDVVNQYFIAD</sequence>
<evidence type="ECO:0000313" key="2">
    <source>
        <dbReference type="EMBL" id="MFD2701037.1"/>
    </source>
</evidence>